<feature type="region of interest" description="Disordered" evidence="1">
    <location>
        <begin position="1"/>
        <end position="130"/>
    </location>
</feature>
<sequence length="185" mass="19713">MKLENTAADTQLGRAASAQSQRPDGLYGPRGAESSQSVDTFTPVVPRKHRRSASRASLLNDSPEEVPPPVPPKSAASRQQRSAPRKKPPRIRDDDKENSDVSPNPSPALARSKTALLSGTSAAGPTTPTRARSVLDARYLADGPSPASSSELSPVAKDMMANLRKQRLQIQNVARRSGRGLRSAS</sequence>
<reference evidence="2 3" key="1">
    <citation type="journal article" date="2021" name="Environ. Microbiol.">
        <title>Gene family expansions and transcriptome signatures uncover fungal adaptations to wood decay.</title>
        <authorList>
            <person name="Hage H."/>
            <person name="Miyauchi S."/>
            <person name="Viragh M."/>
            <person name="Drula E."/>
            <person name="Min B."/>
            <person name="Chaduli D."/>
            <person name="Navarro D."/>
            <person name="Favel A."/>
            <person name="Norest M."/>
            <person name="Lesage-Meessen L."/>
            <person name="Balint B."/>
            <person name="Merenyi Z."/>
            <person name="de Eugenio L."/>
            <person name="Morin E."/>
            <person name="Martinez A.T."/>
            <person name="Baldrian P."/>
            <person name="Stursova M."/>
            <person name="Martinez M.J."/>
            <person name="Novotny C."/>
            <person name="Magnuson J.K."/>
            <person name="Spatafora J.W."/>
            <person name="Maurice S."/>
            <person name="Pangilinan J."/>
            <person name="Andreopoulos W."/>
            <person name="LaButti K."/>
            <person name="Hundley H."/>
            <person name="Na H."/>
            <person name="Kuo A."/>
            <person name="Barry K."/>
            <person name="Lipzen A."/>
            <person name="Henrissat B."/>
            <person name="Riley R."/>
            <person name="Ahrendt S."/>
            <person name="Nagy L.G."/>
            <person name="Grigoriev I.V."/>
            <person name="Martin F."/>
            <person name="Rosso M.N."/>
        </authorList>
    </citation>
    <scope>NUCLEOTIDE SEQUENCE [LARGE SCALE GENOMIC DNA]</scope>
    <source>
        <strain evidence="2 3">CIRM-BRFM 1785</strain>
    </source>
</reference>
<comment type="caution">
    <text evidence="2">The sequence shown here is derived from an EMBL/GenBank/DDBJ whole genome shotgun (WGS) entry which is preliminary data.</text>
</comment>
<evidence type="ECO:0000256" key="1">
    <source>
        <dbReference type="SAM" id="MobiDB-lite"/>
    </source>
</evidence>
<evidence type="ECO:0000313" key="3">
    <source>
        <dbReference type="Proteomes" id="UP000814176"/>
    </source>
</evidence>
<proteinExistence type="predicted"/>
<keyword evidence="3" id="KW-1185">Reference proteome</keyword>
<protein>
    <submittedName>
        <fullName evidence="2">Uncharacterized protein</fullName>
    </submittedName>
</protein>
<gene>
    <name evidence="2" type="ORF">C8Q71DRAFT_702338</name>
</gene>
<evidence type="ECO:0000313" key="2">
    <source>
        <dbReference type="EMBL" id="KAH9839773.1"/>
    </source>
</evidence>
<accession>A0ABQ8KNN4</accession>
<name>A0ABQ8KNN4_9APHY</name>
<feature type="compositionally biased region" description="Polar residues" evidence="1">
    <location>
        <begin position="115"/>
        <end position="130"/>
    </location>
</feature>
<feature type="compositionally biased region" description="Basic and acidic residues" evidence="1">
    <location>
        <begin position="90"/>
        <end position="99"/>
    </location>
</feature>
<dbReference type="GeneID" id="72000979"/>
<organism evidence="2 3">
    <name type="scientific">Rhodofomes roseus</name>
    <dbReference type="NCBI Taxonomy" id="34475"/>
    <lineage>
        <taxon>Eukaryota</taxon>
        <taxon>Fungi</taxon>
        <taxon>Dikarya</taxon>
        <taxon>Basidiomycota</taxon>
        <taxon>Agaricomycotina</taxon>
        <taxon>Agaricomycetes</taxon>
        <taxon>Polyporales</taxon>
        <taxon>Rhodofomes</taxon>
    </lineage>
</organism>
<dbReference type="EMBL" id="JADCUA010000005">
    <property type="protein sequence ID" value="KAH9839773.1"/>
    <property type="molecule type" value="Genomic_DNA"/>
</dbReference>
<dbReference type="Proteomes" id="UP000814176">
    <property type="component" value="Unassembled WGS sequence"/>
</dbReference>
<dbReference type="RefSeq" id="XP_047781423.1">
    <property type="nucleotide sequence ID" value="XM_047920247.1"/>
</dbReference>